<dbReference type="AlphaFoldDB" id="A0A193GAR5"/>
<evidence type="ECO:0000313" key="3">
    <source>
        <dbReference type="Proteomes" id="UP000091926"/>
    </source>
</evidence>
<dbReference type="Proteomes" id="UP000091926">
    <property type="component" value="Chromosome"/>
</dbReference>
<dbReference type="GO" id="GO:0016787">
    <property type="term" value="F:hydrolase activity"/>
    <property type="evidence" value="ECO:0007669"/>
    <property type="project" value="InterPro"/>
</dbReference>
<dbReference type="EMBL" id="CP016172">
    <property type="protein sequence ID" value="ANN76561.1"/>
    <property type="molecule type" value="Genomic_DNA"/>
</dbReference>
<accession>A0A193GAR5</accession>
<dbReference type="InterPro" id="IPR032466">
    <property type="entry name" value="Metal_Hydrolase"/>
</dbReference>
<name>A0A193GAR5_9BORD</name>
<keyword evidence="3" id="KW-1185">Reference proteome</keyword>
<dbReference type="PANTHER" id="PTHR35563">
    <property type="entry name" value="BARREL METAL-DEPENDENT HYDROLASE, PUTATIVE (AFU_ORTHOLOGUE AFUA_1G16240)-RELATED"/>
    <property type="match status" value="1"/>
</dbReference>
<sequence>MPAVPAAAAPAVDAHAHVFVRGLGLSEGRRYTPDYEARPEDYLALLRTHGLSHGVLVQPSFLGTDNAYLLRALRACPSALRGVAVVAPGAAQDTLTEMAEAGVVGIRLNLMGQPTPALQDQPWRGTLERVAALGWHVEVHLPAARLPEVMPALLAAGCPIVVDHFGRPDPASGIADPGFAYLLRQADSGRVWVKLSGAYRNWPAGEAADAGRAAARQLMRAYTAARLMWGSDWPHTEHRHIAYAPVRRWLDAWVEDPDERAAVLGDTPARLFGLARPASPVLPPARPGTPSET</sequence>
<evidence type="ECO:0000259" key="1">
    <source>
        <dbReference type="Pfam" id="PF04909"/>
    </source>
</evidence>
<dbReference type="KEGG" id="bfz:BAU07_05010"/>
<feature type="domain" description="Amidohydrolase-related" evidence="1">
    <location>
        <begin position="12"/>
        <end position="274"/>
    </location>
</feature>
<proteinExistence type="predicted"/>
<gene>
    <name evidence="2" type="ORF">BAU07_05010</name>
</gene>
<organism evidence="2 3">
    <name type="scientific">Bordetella flabilis</name>
    <dbReference type="NCBI Taxonomy" id="463014"/>
    <lineage>
        <taxon>Bacteria</taxon>
        <taxon>Pseudomonadati</taxon>
        <taxon>Pseudomonadota</taxon>
        <taxon>Betaproteobacteria</taxon>
        <taxon>Burkholderiales</taxon>
        <taxon>Alcaligenaceae</taxon>
        <taxon>Bordetella</taxon>
    </lineage>
</organism>
<protein>
    <recommendedName>
        <fullName evidence="1">Amidohydrolase-related domain-containing protein</fullName>
    </recommendedName>
</protein>
<evidence type="ECO:0000313" key="2">
    <source>
        <dbReference type="EMBL" id="ANN76561.1"/>
    </source>
</evidence>
<dbReference type="InterPro" id="IPR006680">
    <property type="entry name" value="Amidohydro-rel"/>
</dbReference>
<dbReference type="STRING" id="463014.BAU07_05010"/>
<dbReference type="OrthoDB" id="9787654at2"/>
<dbReference type="Pfam" id="PF04909">
    <property type="entry name" value="Amidohydro_2"/>
    <property type="match status" value="1"/>
</dbReference>
<reference evidence="2 3" key="1">
    <citation type="submission" date="2016-06" db="EMBL/GenBank/DDBJ databases">
        <title>Complete genome sequences of Bordetella bronchialis and Bordetella flabilis.</title>
        <authorList>
            <person name="LiPuma J.J."/>
            <person name="Spilker T."/>
        </authorList>
    </citation>
    <scope>NUCLEOTIDE SEQUENCE [LARGE SCALE GENOMIC DNA]</scope>
    <source>
        <strain evidence="2 3">AU10664</strain>
    </source>
</reference>
<dbReference type="SUPFAM" id="SSF51556">
    <property type="entry name" value="Metallo-dependent hydrolases"/>
    <property type="match status" value="1"/>
</dbReference>
<dbReference type="InterPro" id="IPR052358">
    <property type="entry name" value="Aro_Compnd_Degr_Hydrolases"/>
</dbReference>
<dbReference type="RefSeq" id="WP_066654651.1">
    <property type="nucleotide sequence ID" value="NZ_CBCSCL010000048.1"/>
</dbReference>
<dbReference type="PANTHER" id="PTHR35563:SF2">
    <property type="entry name" value="BARREL METAL-DEPENDENT HYDROLASE, PUTATIVE (AFU_ORTHOLOGUE AFUA_1G16240)-RELATED"/>
    <property type="match status" value="1"/>
</dbReference>
<dbReference type="Gene3D" id="3.20.20.140">
    <property type="entry name" value="Metal-dependent hydrolases"/>
    <property type="match status" value="1"/>
</dbReference>